<dbReference type="GeneID" id="8439977"/>
<reference evidence="3" key="1">
    <citation type="journal article" date="2009" name="Genome Res.">
        <title>Comparative genomic analyses of the human fungal pathogens Coccidioides and their relatives.</title>
        <authorList>
            <person name="Sharpton T.J."/>
            <person name="Stajich J.E."/>
            <person name="Rounsley S.D."/>
            <person name="Gardner M.J."/>
            <person name="Wortman J.R."/>
            <person name="Jordar V.S."/>
            <person name="Maiti R."/>
            <person name="Kodira C.D."/>
            <person name="Neafsey D.E."/>
            <person name="Zeng Q."/>
            <person name="Hung C.-Y."/>
            <person name="McMahan C."/>
            <person name="Muszewska A."/>
            <person name="Grynberg M."/>
            <person name="Mandel M.A."/>
            <person name="Kellner E.M."/>
            <person name="Barker B.M."/>
            <person name="Galgiani J.N."/>
            <person name="Orbach M.J."/>
            <person name="Kirkland T.N."/>
            <person name="Cole G.T."/>
            <person name="Henn M.R."/>
            <person name="Birren B.W."/>
            <person name="Taylor J.W."/>
        </authorList>
    </citation>
    <scope>NUCLEOTIDE SEQUENCE [LARGE SCALE GENOMIC DNA]</scope>
    <source>
        <strain evidence="3">UAMH 1704</strain>
    </source>
</reference>
<gene>
    <name evidence="2" type="ORF">UREG_07376</name>
</gene>
<dbReference type="EMBL" id="CH476619">
    <property type="protein sequence ID" value="EEP82511.1"/>
    <property type="molecule type" value="Genomic_DNA"/>
</dbReference>
<dbReference type="Proteomes" id="UP000002058">
    <property type="component" value="Unassembled WGS sequence"/>
</dbReference>
<sequence>MHTGEHDHPFSFPGGWPEIPIDETPKFQGKDSSQQRHVQKRSQLGRLVPPSWMSSPSSTSWSLEHVSCSGLHMREGRGLRIRPADEPWPTKPQTMQSSTSWSTSVGEVRHSALSAPKPVVQEVGLALSTKGTHPPLQPKTLRVEPRQHMHVMAHWEAEGENGNARLSPCQRLMHICTLTDEAGQPGVSWAKRVQVESPNLACFFAVLRPGQAAI</sequence>
<dbReference type="RefSeq" id="XP_002582603.1">
    <property type="nucleotide sequence ID" value="XM_002582557.1"/>
</dbReference>
<keyword evidence="3" id="KW-1185">Reference proteome</keyword>
<accession>C4JYX5</accession>
<name>C4JYX5_UNCRE</name>
<feature type="compositionally biased region" description="Low complexity" evidence="1">
    <location>
        <begin position="49"/>
        <end position="59"/>
    </location>
</feature>
<feature type="region of interest" description="Disordered" evidence="1">
    <location>
        <begin position="1"/>
        <end position="59"/>
    </location>
</feature>
<evidence type="ECO:0000256" key="1">
    <source>
        <dbReference type="SAM" id="MobiDB-lite"/>
    </source>
</evidence>
<organism evidence="2 3">
    <name type="scientific">Uncinocarpus reesii (strain UAMH 1704)</name>
    <dbReference type="NCBI Taxonomy" id="336963"/>
    <lineage>
        <taxon>Eukaryota</taxon>
        <taxon>Fungi</taxon>
        <taxon>Dikarya</taxon>
        <taxon>Ascomycota</taxon>
        <taxon>Pezizomycotina</taxon>
        <taxon>Eurotiomycetes</taxon>
        <taxon>Eurotiomycetidae</taxon>
        <taxon>Onygenales</taxon>
        <taxon>Onygenaceae</taxon>
        <taxon>Uncinocarpus</taxon>
    </lineage>
</organism>
<protein>
    <submittedName>
        <fullName evidence="2">Uncharacterized protein</fullName>
    </submittedName>
</protein>
<dbReference type="AlphaFoldDB" id="C4JYX5"/>
<dbReference type="HOGENOM" id="CLU_1289803_0_0_1"/>
<dbReference type="KEGG" id="ure:UREG_07376"/>
<feature type="region of interest" description="Disordered" evidence="1">
    <location>
        <begin position="81"/>
        <end position="101"/>
    </location>
</feature>
<dbReference type="VEuPathDB" id="FungiDB:UREG_07376"/>
<dbReference type="InParanoid" id="C4JYX5"/>
<evidence type="ECO:0000313" key="2">
    <source>
        <dbReference type="EMBL" id="EEP82511.1"/>
    </source>
</evidence>
<proteinExistence type="predicted"/>
<evidence type="ECO:0000313" key="3">
    <source>
        <dbReference type="Proteomes" id="UP000002058"/>
    </source>
</evidence>